<organism evidence="2 3">
    <name type="scientific">Anaeramoeba flamelloides</name>
    <dbReference type="NCBI Taxonomy" id="1746091"/>
    <lineage>
        <taxon>Eukaryota</taxon>
        <taxon>Metamonada</taxon>
        <taxon>Anaeramoebidae</taxon>
        <taxon>Anaeramoeba</taxon>
    </lineage>
</organism>
<protein>
    <submittedName>
        <fullName evidence="2">Uncharacterized protein</fullName>
    </submittedName>
</protein>
<evidence type="ECO:0000313" key="2">
    <source>
        <dbReference type="EMBL" id="KAJ6250126.1"/>
    </source>
</evidence>
<dbReference type="Proteomes" id="UP001150062">
    <property type="component" value="Unassembled WGS sequence"/>
</dbReference>
<accession>A0ABQ8YZR9</accession>
<dbReference type="EMBL" id="JAOAOG010000085">
    <property type="protein sequence ID" value="KAJ6250126.1"/>
    <property type="molecule type" value="Genomic_DNA"/>
</dbReference>
<proteinExistence type="predicted"/>
<comment type="caution">
    <text evidence="2">The sequence shown here is derived from an EMBL/GenBank/DDBJ whole genome shotgun (WGS) entry which is preliminary data.</text>
</comment>
<feature type="region of interest" description="Disordered" evidence="1">
    <location>
        <begin position="1"/>
        <end position="51"/>
    </location>
</feature>
<feature type="compositionally biased region" description="Acidic residues" evidence="1">
    <location>
        <begin position="13"/>
        <end position="24"/>
    </location>
</feature>
<keyword evidence="3" id="KW-1185">Reference proteome</keyword>
<name>A0ABQ8YZR9_9EUKA</name>
<reference evidence="2" key="1">
    <citation type="submission" date="2022-08" db="EMBL/GenBank/DDBJ databases">
        <title>Novel sulfate-reducing endosymbionts in the free-living metamonad Anaeramoeba.</title>
        <authorList>
            <person name="Jerlstrom-Hultqvist J."/>
            <person name="Cepicka I."/>
            <person name="Gallot-Lavallee L."/>
            <person name="Salas-Leiva D."/>
            <person name="Curtis B.A."/>
            <person name="Zahonova K."/>
            <person name="Pipaliya S."/>
            <person name="Dacks J."/>
            <person name="Roger A.J."/>
        </authorList>
    </citation>
    <scope>NUCLEOTIDE SEQUENCE</scope>
    <source>
        <strain evidence="2">Schooner1</strain>
    </source>
</reference>
<evidence type="ECO:0000313" key="3">
    <source>
        <dbReference type="Proteomes" id="UP001150062"/>
    </source>
</evidence>
<gene>
    <name evidence="2" type="ORF">M0813_16388</name>
</gene>
<evidence type="ECO:0000256" key="1">
    <source>
        <dbReference type="SAM" id="MobiDB-lite"/>
    </source>
</evidence>
<sequence>MIESEIDTQNFDEFSDEFSDEEEQYLQNENTFQQENENKNKNENENEMERHQPKIFLGHIYKRVKLQTPDTFIGQQLKELQTKSNKTIRKKWN</sequence>
<feature type="compositionally biased region" description="Basic and acidic residues" evidence="1">
    <location>
        <begin position="36"/>
        <end position="51"/>
    </location>
</feature>